<dbReference type="InterPro" id="IPR036388">
    <property type="entry name" value="WH-like_DNA-bd_sf"/>
</dbReference>
<dbReference type="Proteomes" id="UP000238730">
    <property type="component" value="Unassembled WGS sequence"/>
</dbReference>
<dbReference type="CDD" id="cd00090">
    <property type="entry name" value="HTH_ARSR"/>
    <property type="match status" value="1"/>
</dbReference>
<evidence type="ECO:0000256" key="2">
    <source>
        <dbReference type="ARBA" id="ARBA00023015"/>
    </source>
</evidence>
<dbReference type="AlphaFoldDB" id="A0A2T3Q493"/>
<keyword evidence="9" id="KW-1185">Reference proteome</keyword>
<dbReference type="SMART" id="SM00418">
    <property type="entry name" value="HTH_ARSR"/>
    <property type="match status" value="1"/>
</dbReference>
<dbReference type="PROSITE" id="PS00846">
    <property type="entry name" value="HTH_ARSR_1"/>
    <property type="match status" value="1"/>
</dbReference>
<proteinExistence type="predicted"/>
<dbReference type="InterPro" id="IPR051081">
    <property type="entry name" value="HTH_MetalResp_TranReg"/>
</dbReference>
<keyword evidence="3" id="KW-0238">DNA-binding</keyword>
<reference evidence="7 9" key="2">
    <citation type="submission" date="2018-01" db="EMBL/GenBank/DDBJ databases">
        <title>Whole genome sequencing of Histamine producing bacteria.</title>
        <authorList>
            <person name="Butler K."/>
        </authorList>
    </citation>
    <scope>NUCLEOTIDE SEQUENCE [LARGE SCALE GENOMIC DNA]</scope>
    <source>
        <strain evidence="7 9">A6-1</strain>
    </source>
</reference>
<evidence type="ECO:0000256" key="3">
    <source>
        <dbReference type="ARBA" id="ARBA00023125"/>
    </source>
</evidence>
<dbReference type="SUPFAM" id="SSF46785">
    <property type="entry name" value="Winged helix' DNA-binding domain"/>
    <property type="match status" value="1"/>
</dbReference>
<dbReference type="PRINTS" id="PR00778">
    <property type="entry name" value="HTHARSR"/>
</dbReference>
<dbReference type="GO" id="GO:0003700">
    <property type="term" value="F:DNA-binding transcription factor activity"/>
    <property type="evidence" value="ECO:0007669"/>
    <property type="project" value="InterPro"/>
</dbReference>
<dbReference type="PANTHER" id="PTHR33154">
    <property type="entry name" value="TRANSCRIPTIONAL REGULATOR, ARSR FAMILY"/>
    <property type="match status" value="1"/>
</dbReference>
<dbReference type="Proteomes" id="UP000240989">
    <property type="component" value="Unassembled WGS sequence"/>
</dbReference>
<dbReference type="OrthoDB" id="9793058at2"/>
<dbReference type="GO" id="GO:0003677">
    <property type="term" value="F:DNA binding"/>
    <property type="evidence" value="ECO:0007669"/>
    <property type="project" value="UniProtKB-KW"/>
</dbReference>
<evidence type="ECO:0000313" key="6">
    <source>
        <dbReference type="EMBL" id="PQJ62822.1"/>
    </source>
</evidence>
<dbReference type="EMBL" id="PYOU01000016">
    <property type="protein sequence ID" value="PSX06426.1"/>
    <property type="molecule type" value="Genomic_DNA"/>
</dbReference>
<feature type="domain" description="HTH arsR-type" evidence="5">
    <location>
        <begin position="1"/>
        <end position="89"/>
    </location>
</feature>
<dbReference type="EMBL" id="MSCJ01000003">
    <property type="protein sequence ID" value="PQJ62822.1"/>
    <property type="molecule type" value="Genomic_DNA"/>
</dbReference>
<dbReference type="NCBIfam" id="NF033788">
    <property type="entry name" value="HTH_metalloreg"/>
    <property type="match status" value="1"/>
</dbReference>
<protein>
    <submittedName>
        <fullName evidence="6">Transcriptional regulator</fullName>
    </submittedName>
</protein>
<dbReference type="InterPro" id="IPR018334">
    <property type="entry name" value="ArsR_HTH"/>
</dbReference>
<dbReference type="Gene3D" id="1.10.10.10">
    <property type="entry name" value="Winged helix-like DNA-binding domain superfamily/Winged helix DNA-binding domain"/>
    <property type="match status" value="1"/>
</dbReference>
<gene>
    <name evidence="6" type="ORF">BTO08_21670</name>
    <name evidence="7" type="ORF">C0W27_17045</name>
</gene>
<evidence type="ECO:0000259" key="5">
    <source>
        <dbReference type="PROSITE" id="PS50987"/>
    </source>
</evidence>
<comment type="caution">
    <text evidence="6">The sequence shown here is derived from an EMBL/GenBank/DDBJ whole genome shotgun (WGS) entry which is preliminary data.</text>
</comment>
<evidence type="ECO:0000313" key="8">
    <source>
        <dbReference type="Proteomes" id="UP000238730"/>
    </source>
</evidence>
<dbReference type="InterPro" id="IPR001845">
    <property type="entry name" value="HTH_ArsR_DNA-bd_dom"/>
</dbReference>
<dbReference type="FunFam" id="1.10.10.10:FF:000279">
    <property type="entry name" value="Transcriptional regulator, ArsR family"/>
    <property type="match status" value="1"/>
</dbReference>
<dbReference type="GO" id="GO:0046685">
    <property type="term" value="P:response to arsenic-containing substance"/>
    <property type="evidence" value="ECO:0007669"/>
    <property type="project" value="UniProtKB-KW"/>
</dbReference>
<reference evidence="6 8" key="1">
    <citation type="submission" date="2016-12" db="EMBL/GenBank/DDBJ databases">
        <title>Diversity of luminous bacteria.</title>
        <authorList>
            <person name="Yoshizawa S."/>
            <person name="Kogure K."/>
        </authorList>
    </citation>
    <scope>NUCLEOTIDE SEQUENCE [LARGE SCALE GENOMIC DNA]</scope>
    <source>
        <strain evidence="6 8">LC1-200</strain>
    </source>
</reference>
<dbReference type="PROSITE" id="PS50987">
    <property type="entry name" value="HTH_ARSR_2"/>
    <property type="match status" value="1"/>
</dbReference>
<evidence type="ECO:0000256" key="1">
    <source>
        <dbReference type="ARBA" id="ARBA00022849"/>
    </source>
</evidence>
<keyword evidence="2" id="KW-0805">Transcription regulation</keyword>
<dbReference type="NCBIfam" id="NF007528">
    <property type="entry name" value="PRK10141.1"/>
    <property type="match status" value="1"/>
</dbReference>
<dbReference type="Pfam" id="PF01022">
    <property type="entry name" value="HTH_5"/>
    <property type="match status" value="1"/>
</dbReference>
<dbReference type="InterPro" id="IPR011991">
    <property type="entry name" value="ArsR-like_HTH"/>
</dbReference>
<name>A0A2T3Q493_PHOAN</name>
<accession>A0A2T3Q493</accession>
<evidence type="ECO:0000256" key="4">
    <source>
        <dbReference type="ARBA" id="ARBA00023163"/>
    </source>
</evidence>
<sequence length="107" mass="12318">METLSFFKSMADDTRLKVLMLLSLKGELCVCDLQQALDISQPKVSRHLAELRRTGLLVDERRAKWVYYRLNPTIPPWMSEIISTSSQNSNKYLEDCLSRLESDCSSC</sequence>
<evidence type="ECO:0000313" key="7">
    <source>
        <dbReference type="EMBL" id="PSX06426.1"/>
    </source>
</evidence>
<keyword evidence="1" id="KW-0059">Arsenical resistance</keyword>
<organism evidence="6 8">
    <name type="scientific">Photobacterium angustum</name>
    <dbReference type="NCBI Taxonomy" id="661"/>
    <lineage>
        <taxon>Bacteria</taxon>
        <taxon>Pseudomonadati</taxon>
        <taxon>Pseudomonadota</taxon>
        <taxon>Gammaproteobacteria</taxon>
        <taxon>Vibrionales</taxon>
        <taxon>Vibrionaceae</taxon>
        <taxon>Photobacterium</taxon>
    </lineage>
</organism>
<dbReference type="InterPro" id="IPR036390">
    <property type="entry name" value="WH_DNA-bd_sf"/>
</dbReference>
<dbReference type="PANTHER" id="PTHR33154:SF18">
    <property type="entry name" value="ARSENICAL RESISTANCE OPERON REPRESSOR"/>
    <property type="match status" value="1"/>
</dbReference>
<evidence type="ECO:0000313" key="9">
    <source>
        <dbReference type="Proteomes" id="UP000240989"/>
    </source>
</evidence>
<keyword evidence="4" id="KW-0804">Transcription</keyword>